<evidence type="ECO:0000313" key="2">
    <source>
        <dbReference type="Proteomes" id="UP000277928"/>
    </source>
</evidence>
<proteinExistence type="predicted"/>
<dbReference type="GO" id="GO:1990834">
    <property type="term" value="P:response to odorant"/>
    <property type="evidence" value="ECO:0007669"/>
    <property type="project" value="TreeGrafter"/>
</dbReference>
<accession>A0A3P6TU73</accession>
<dbReference type="OrthoDB" id="5854121at2759"/>
<dbReference type="Pfam" id="PF06579">
    <property type="entry name" value="Ly-6_related"/>
    <property type="match status" value="1"/>
</dbReference>
<sequence>MPMNFTDYCYDMPPTVQIGVVTCSHSLCVTIIEPRILAGHHIGNNVIRGCFSSVFKYGPIPSTDSFSALDTSCSKIPVYKLLPPHFAMRASNRTVELCSCFGQLCNDYPSAESAEFKRRPSSIIVLSFMALIFNWNLLI</sequence>
<dbReference type="OMA" id="HHIGNNV"/>
<dbReference type="EMBL" id="UYRX01000470">
    <property type="protein sequence ID" value="VDK82640.1"/>
    <property type="molecule type" value="Genomic_DNA"/>
</dbReference>
<protein>
    <submittedName>
        <fullName evidence="1">Uncharacterized protein</fullName>
    </submittedName>
</protein>
<keyword evidence="2" id="KW-1185">Reference proteome</keyword>
<dbReference type="Proteomes" id="UP000277928">
    <property type="component" value="Unassembled WGS sequence"/>
</dbReference>
<gene>
    <name evidence="1" type="ORF">NLS_LOCUS5854</name>
</gene>
<dbReference type="InterPro" id="IPR010558">
    <property type="entry name" value="Ly-6-related"/>
</dbReference>
<dbReference type="GO" id="GO:0042048">
    <property type="term" value="P:olfactory behavior"/>
    <property type="evidence" value="ECO:0007669"/>
    <property type="project" value="TreeGrafter"/>
</dbReference>
<dbReference type="PANTHER" id="PTHR34722:SF4">
    <property type="entry name" value="HOMOLOG OF ODR-2 (TWO)-RELATED"/>
    <property type="match status" value="1"/>
</dbReference>
<evidence type="ECO:0000313" key="1">
    <source>
        <dbReference type="EMBL" id="VDK82640.1"/>
    </source>
</evidence>
<dbReference type="PANTHER" id="PTHR34722">
    <property type="entry name" value="HOMOLOG OF ODR-2 (TWO)-RELATED"/>
    <property type="match status" value="1"/>
</dbReference>
<dbReference type="GO" id="GO:0030424">
    <property type="term" value="C:axon"/>
    <property type="evidence" value="ECO:0007669"/>
    <property type="project" value="TreeGrafter"/>
</dbReference>
<dbReference type="AlphaFoldDB" id="A0A3P6TU73"/>
<dbReference type="GO" id="GO:0043025">
    <property type="term" value="C:neuronal cell body"/>
    <property type="evidence" value="ECO:0007669"/>
    <property type="project" value="TreeGrafter"/>
</dbReference>
<name>A0A3P6TU73_LITSI</name>
<dbReference type="STRING" id="42156.A0A3P6TU73"/>
<organism evidence="1 2">
    <name type="scientific">Litomosoides sigmodontis</name>
    <name type="common">Filarial nematode worm</name>
    <dbReference type="NCBI Taxonomy" id="42156"/>
    <lineage>
        <taxon>Eukaryota</taxon>
        <taxon>Metazoa</taxon>
        <taxon>Ecdysozoa</taxon>
        <taxon>Nematoda</taxon>
        <taxon>Chromadorea</taxon>
        <taxon>Rhabditida</taxon>
        <taxon>Spirurina</taxon>
        <taxon>Spiruromorpha</taxon>
        <taxon>Filarioidea</taxon>
        <taxon>Onchocercidae</taxon>
        <taxon>Litomosoides</taxon>
    </lineage>
</organism>
<reference evidence="1 2" key="1">
    <citation type="submission" date="2018-08" db="EMBL/GenBank/DDBJ databases">
        <authorList>
            <person name="Laetsch R D."/>
            <person name="Stevens L."/>
            <person name="Kumar S."/>
            <person name="Blaxter L. M."/>
        </authorList>
    </citation>
    <scope>NUCLEOTIDE SEQUENCE [LARGE SCALE GENOMIC DNA]</scope>
</reference>